<comment type="similarity">
    <text evidence="1">Belongs to the acetyltransferase family. GNAT subfamily.</text>
</comment>
<dbReference type="Pfam" id="PF13673">
    <property type="entry name" value="Acetyltransf_10"/>
    <property type="match status" value="1"/>
</dbReference>
<sequence length="168" mass="18881">MLKVSLLNRTFERDAFDCGSAELNLFLRNIAFQAQRRSSSRTYILHSESQPQSILGFYTLTLCTVTAAQVPSPFDRRYRPQMPGVNLARLGIDKHHQGQGFGGLLLMNALKNCLKIADIAGAAACFVDAKRGARDFYLNYGFIPLTSDPNRLFLPTESIRKLFNDFEV</sequence>
<dbReference type="EMBL" id="PYVG01000003">
    <property type="protein sequence ID" value="PTB90159.1"/>
    <property type="molecule type" value="Genomic_DNA"/>
</dbReference>
<reference evidence="8 9" key="1">
    <citation type="submission" date="2018-03" db="EMBL/GenBank/DDBJ databases">
        <title>Cross-interface Injection: A General Nanoliter Liquid Handling Method Applied to Single Cells Genome Amplification Automated Nanoliter Liquid Handling Applied to Single Cell Multiple Displacement Amplification.</title>
        <authorList>
            <person name="Yun J."/>
            <person name="Xu P."/>
            <person name="Xu J."/>
            <person name="Dai X."/>
            <person name="Wang Y."/>
            <person name="Zheng X."/>
            <person name="Cao C."/>
            <person name="Yi Q."/>
            <person name="Zhu Y."/>
            <person name="Wang L."/>
            <person name="Dong Z."/>
            <person name="Huang Y."/>
            <person name="Huang L."/>
            <person name="Du W."/>
        </authorList>
    </citation>
    <scope>NUCLEOTIDE SEQUENCE [LARGE SCALE GENOMIC DNA]</scope>
    <source>
        <strain evidence="8 9">A9-4</strain>
    </source>
</reference>
<accession>A0A6N4DH96</accession>
<dbReference type="PANTHER" id="PTHR36449:SF1">
    <property type="entry name" value="ACETYLTRANSFERASE"/>
    <property type="match status" value="1"/>
</dbReference>
<keyword evidence="5" id="KW-0012">Acyltransferase</keyword>
<organism evidence="8 9">
    <name type="scientific">Pseudidiomarina aestuarii</name>
    <dbReference type="NCBI Taxonomy" id="624146"/>
    <lineage>
        <taxon>Bacteria</taxon>
        <taxon>Pseudomonadati</taxon>
        <taxon>Pseudomonadota</taxon>
        <taxon>Gammaproteobacteria</taxon>
        <taxon>Alteromonadales</taxon>
        <taxon>Idiomarinaceae</taxon>
        <taxon>Pseudidiomarina</taxon>
    </lineage>
</organism>
<keyword evidence="2" id="KW-0678">Repressor</keyword>
<feature type="domain" description="N-acetyltransferase" evidence="7">
    <location>
        <begin position="86"/>
        <end position="146"/>
    </location>
</feature>
<evidence type="ECO:0000256" key="5">
    <source>
        <dbReference type="ARBA" id="ARBA00023315"/>
    </source>
</evidence>
<evidence type="ECO:0000259" key="7">
    <source>
        <dbReference type="Pfam" id="PF13673"/>
    </source>
</evidence>
<evidence type="ECO:0000256" key="4">
    <source>
        <dbReference type="ARBA" id="ARBA00022679"/>
    </source>
</evidence>
<evidence type="ECO:0000256" key="3">
    <source>
        <dbReference type="ARBA" id="ARBA00022649"/>
    </source>
</evidence>
<dbReference type="SUPFAM" id="SSF55729">
    <property type="entry name" value="Acyl-CoA N-acyltransferases (Nat)"/>
    <property type="match status" value="1"/>
</dbReference>
<comment type="caution">
    <text evidence="8">The sequence shown here is derived from an EMBL/GenBank/DDBJ whole genome shotgun (WGS) entry which is preliminary data.</text>
</comment>
<evidence type="ECO:0000313" key="8">
    <source>
        <dbReference type="EMBL" id="PTB90159.1"/>
    </source>
</evidence>
<proteinExistence type="inferred from homology"/>
<dbReference type="Proteomes" id="UP000241514">
    <property type="component" value="Unassembled WGS sequence"/>
</dbReference>
<dbReference type="InterPro" id="IPR000182">
    <property type="entry name" value="GNAT_dom"/>
</dbReference>
<keyword evidence="4 8" id="KW-0808">Transferase</keyword>
<comment type="catalytic activity">
    <reaction evidence="6">
        <text>glycyl-tRNA(Gly) + acetyl-CoA = N-acetylglycyl-tRNA(Gly) + CoA + H(+)</text>
        <dbReference type="Rhea" id="RHEA:81867"/>
        <dbReference type="Rhea" id="RHEA-COMP:9683"/>
        <dbReference type="Rhea" id="RHEA-COMP:19766"/>
        <dbReference type="ChEBI" id="CHEBI:15378"/>
        <dbReference type="ChEBI" id="CHEBI:57287"/>
        <dbReference type="ChEBI" id="CHEBI:57288"/>
        <dbReference type="ChEBI" id="CHEBI:78522"/>
        <dbReference type="ChEBI" id="CHEBI:232036"/>
    </reaction>
</comment>
<gene>
    <name evidence="8" type="ORF">C9928_00995</name>
</gene>
<protein>
    <submittedName>
        <fullName evidence="8">GNAT family N-acetyltransferase</fullName>
    </submittedName>
</protein>
<dbReference type="Gene3D" id="3.40.630.30">
    <property type="match status" value="1"/>
</dbReference>
<keyword evidence="3" id="KW-1277">Toxin-antitoxin system</keyword>
<name>A0A6N4DH96_9GAMM</name>
<dbReference type="GO" id="GO:0016747">
    <property type="term" value="F:acyltransferase activity, transferring groups other than amino-acyl groups"/>
    <property type="evidence" value="ECO:0007669"/>
    <property type="project" value="InterPro"/>
</dbReference>
<dbReference type="AlphaFoldDB" id="A0A6N4DH96"/>
<dbReference type="PANTHER" id="PTHR36449">
    <property type="entry name" value="ACETYLTRANSFERASE-RELATED"/>
    <property type="match status" value="1"/>
</dbReference>
<evidence type="ECO:0000256" key="6">
    <source>
        <dbReference type="ARBA" id="ARBA00049880"/>
    </source>
</evidence>
<evidence type="ECO:0000256" key="2">
    <source>
        <dbReference type="ARBA" id="ARBA00022491"/>
    </source>
</evidence>
<evidence type="ECO:0000313" key="9">
    <source>
        <dbReference type="Proteomes" id="UP000241514"/>
    </source>
</evidence>
<dbReference type="InterPro" id="IPR016181">
    <property type="entry name" value="Acyl_CoA_acyltransferase"/>
</dbReference>
<evidence type="ECO:0000256" key="1">
    <source>
        <dbReference type="ARBA" id="ARBA00009342"/>
    </source>
</evidence>